<dbReference type="eggNOG" id="ENOG5032U3P">
    <property type="taxonomic scope" value="Bacteria"/>
</dbReference>
<feature type="region of interest" description="Disordered" evidence="1">
    <location>
        <begin position="174"/>
        <end position="201"/>
    </location>
</feature>
<accession>A0A0R1RGR3</accession>
<gene>
    <name evidence="2" type="ORF">FD35_GL001026</name>
</gene>
<name>A0A0R1RGR3_9LACO</name>
<protein>
    <submittedName>
        <fullName evidence="2">Uncharacterized protein</fullName>
    </submittedName>
</protein>
<evidence type="ECO:0000313" key="3">
    <source>
        <dbReference type="Proteomes" id="UP000051999"/>
    </source>
</evidence>
<keyword evidence="3" id="KW-1185">Reference proteome</keyword>
<organism evidence="2 3">
    <name type="scientific">Furfurilactobacillus rossiae DSM 15814</name>
    <dbReference type="NCBI Taxonomy" id="1114972"/>
    <lineage>
        <taxon>Bacteria</taxon>
        <taxon>Bacillati</taxon>
        <taxon>Bacillota</taxon>
        <taxon>Bacilli</taxon>
        <taxon>Lactobacillales</taxon>
        <taxon>Lactobacillaceae</taxon>
        <taxon>Furfurilactobacillus</taxon>
    </lineage>
</organism>
<proteinExistence type="predicted"/>
<evidence type="ECO:0000256" key="1">
    <source>
        <dbReference type="SAM" id="MobiDB-lite"/>
    </source>
</evidence>
<dbReference type="PATRIC" id="fig|1114972.6.peg.1039"/>
<dbReference type="AlphaFoldDB" id="A0A0R1RGR3"/>
<evidence type="ECO:0000313" key="2">
    <source>
        <dbReference type="EMBL" id="KRL53490.1"/>
    </source>
</evidence>
<sequence length="201" mass="22706">MTAGGSNMSKFVENFDTDNEYLTIPDGFKEVAHDTRSRNGEDVEVVRYQQSDKIVQNNPHVTVVYGDDGRLISYNNFSVDSPDALPDDTEAVDIAVNVFDSLDSEYAEELSLMRIDEQERLFINDDGDEVATPILWVKFAHMNGSYNWVSVGPAGQVIEFERESMWDYGQSRRATEEWNDDDWVAAREHRGPQLSAPSALA</sequence>
<dbReference type="EMBL" id="AZFF01000018">
    <property type="protein sequence ID" value="KRL53490.1"/>
    <property type="molecule type" value="Genomic_DNA"/>
</dbReference>
<dbReference type="Proteomes" id="UP000051999">
    <property type="component" value="Unassembled WGS sequence"/>
</dbReference>
<reference evidence="2 3" key="1">
    <citation type="journal article" date="2015" name="Genome Announc.">
        <title>Expanding the biotechnology potential of lactobacilli through comparative genomics of 213 strains and associated genera.</title>
        <authorList>
            <person name="Sun Z."/>
            <person name="Harris H.M."/>
            <person name="McCann A."/>
            <person name="Guo C."/>
            <person name="Argimon S."/>
            <person name="Zhang W."/>
            <person name="Yang X."/>
            <person name="Jeffery I.B."/>
            <person name="Cooney J.C."/>
            <person name="Kagawa T.F."/>
            <person name="Liu W."/>
            <person name="Song Y."/>
            <person name="Salvetti E."/>
            <person name="Wrobel A."/>
            <person name="Rasinkangas P."/>
            <person name="Parkhill J."/>
            <person name="Rea M.C."/>
            <person name="O'Sullivan O."/>
            <person name="Ritari J."/>
            <person name="Douillard F.P."/>
            <person name="Paul Ross R."/>
            <person name="Yang R."/>
            <person name="Briner A.E."/>
            <person name="Felis G.E."/>
            <person name="de Vos W.M."/>
            <person name="Barrangou R."/>
            <person name="Klaenhammer T.R."/>
            <person name="Caufield P.W."/>
            <person name="Cui Y."/>
            <person name="Zhang H."/>
            <person name="O'Toole P.W."/>
        </authorList>
    </citation>
    <scope>NUCLEOTIDE SEQUENCE [LARGE SCALE GENOMIC DNA]</scope>
    <source>
        <strain evidence="2 3">DSM 15814</strain>
    </source>
</reference>
<comment type="caution">
    <text evidence="2">The sequence shown here is derived from an EMBL/GenBank/DDBJ whole genome shotgun (WGS) entry which is preliminary data.</text>
</comment>